<gene>
    <name evidence="2" type="ORF">JKL49_04575</name>
</gene>
<reference evidence="2" key="1">
    <citation type="submission" date="2021-01" db="EMBL/GenBank/DDBJ databases">
        <title>Genome sequence of Phenylobacterium sp. 20VBR1 isolated from a valley glaceir, Ny-Alesund, Svalbard.</title>
        <authorList>
            <person name="Thomas F.A."/>
            <person name="Krishnan K.P."/>
            <person name="Sinha R.K."/>
        </authorList>
    </citation>
    <scope>NUCLEOTIDE SEQUENCE</scope>
    <source>
        <strain evidence="2">20VBR1</strain>
    </source>
</reference>
<evidence type="ECO:0000256" key="1">
    <source>
        <dbReference type="SAM" id="MobiDB-lite"/>
    </source>
</evidence>
<protein>
    <recommendedName>
        <fullName evidence="3">Signal transduction histidine kinase dimerisation/phosphoacceptor domain-containing protein</fullName>
    </recommendedName>
</protein>
<evidence type="ECO:0000313" key="2">
    <source>
        <dbReference type="EMBL" id="QQZ51898.1"/>
    </source>
</evidence>
<evidence type="ECO:0008006" key="3">
    <source>
        <dbReference type="Google" id="ProtNLM"/>
    </source>
</evidence>
<feature type="region of interest" description="Disordered" evidence="1">
    <location>
        <begin position="58"/>
        <end position="136"/>
    </location>
</feature>
<proteinExistence type="predicted"/>
<name>A0A974P790_9CAUL</name>
<organism evidence="2">
    <name type="scientific">Phenylobacterium glaciei</name>
    <dbReference type="NCBI Taxonomy" id="2803784"/>
    <lineage>
        <taxon>Bacteria</taxon>
        <taxon>Pseudomonadati</taxon>
        <taxon>Pseudomonadota</taxon>
        <taxon>Alphaproteobacteria</taxon>
        <taxon>Caulobacterales</taxon>
        <taxon>Caulobacteraceae</taxon>
        <taxon>Phenylobacterium</taxon>
    </lineage>
</organism>
<dbReference type="Gene3D" id="1.10.287.130">
    <property type="match status" value="1"/>
</dbReference>
<dbReference type="AlphaFoldDB" id="A0A974P790"/>
<accession>A0A974P790</accession>
<sequence length="136" mass="14085">MSAILAGAVEANDVRSPSGRQSNLDLISSSARMMRTLLDDLLDMSKIEAGRMGVEVTLRPAPADAGDRAVLGTGGPARRAGLPPGGRSPPAGLGGGRPHPHPPDPQQPALQRAEVHRKRVHHPAHGRQPQADGSAA</sequence>
<dbReference type="EMBL" id="CP068570">
    <property type="protein sequence ID" value="QQZ51898.1"/>
    <property type="molecule type" value="Genomic_DNA"/>
</dbReference>
<feature type="compositionally biased region" description="Basic residues" evidence="1">
    <location>
        <begin position="115"/>
        <end position="125"/>
    </location>
</feature>